<accession>A0A5C6FGZ6</accession>
<organism evidence="12 13">
    <name type="scientific">Rubripirellula tenax</name>
    <dbReference type="NCBI Taxonomy" id="2528015"/>
    <lineage>
        <taxon>Bacteria</taxon>
        <taxon>Pseudomonadati</taxon>
        <taxon>Planctomycetota</taxon>
        <taxon>Planctomycetia</taxon>
        <taxon>Pirellulales</taxon>
        <taxon>Pirellulaceae</taxon>
        <taxon>Rubripirellula</taxon>
    </lineage>
</organism>
<evidence type="ECO:0000256" key="8">
    <source>
        <dbReference type="RuleBase" id="RU003345"/>
    </source>
</evidence>
<dbReference type="GO" id="GO:0010133">
    <property type="term" value="P:L-proline catabolic process to L-glutamate"/>
    <property type="evidence" value="ECO:0007669"/>
    <property type="project" value="InterPro"/>
</dbReference>
<dbReference type="InterPro" id="IPR029041">
    <property type="entry name" value="FAD-linked_oxidoreductase-like"/>
</dbReference>
<dbReference type="InterPro" id="IPR015590">
    <property type="entry name" value="Aldehyde_DH_dom"/>
</dbReference>
<feature type="active site" evidence="6 7">
    <location>
        <position position="763"/>
    </location>
</feature>
<dbReference type="PANTHER" id="PTHR42862:SF1">
    <property type="entry name" value="DELTA-1-PYRROLINE-5-CARBOXYLATE DEHYDROGENASE 2, ISOFORM A-RELATED"/>
    <property type="match status" value="1"/>
</dbReference>
<keyword evidence="4" id="KW-0520">NAD</keyword>
<dbReference type="Gene3D" id="3.40.605.10">
    <property type="entry name" value="Aldehyde Dehydrogenase, Chain A, domain 1"/>
    <property type="match status" value="1"/>
</dbReference>
<evidence type="ECO:0000256" key="2">
    <source>
        <dbReference type="ARBA" id="ARBA00012884"/>
    </source>
</evidence>
<comment type="similarity">
    <text evidence="8">Belongs to the aldehyde dehydrogenase family.</text>
</comment>
<comment type="pathway">
    <text evidence="1">Amino-acid degradation; L-proline degradation into L-glutamate; L-glutamate from L-proline: step 2/2.</text>
</comment>
<dbReference type="InterPro" id="IPR016163">
    <property type="entry name" value="Ald_DH_C"/>
</dbReference>
<feature type="region of interest" description="Disordered" evidence="9">
    <location>
        <begin position="466"/>
        <end position="489"/>
    </location>
</feature>
<feature type="domain" description="Proline dehydrogenase" evidence="11">
    <location>
        <begin position="144"/>
        <end position="441"/>
    </location>
</feature>
<dbReference type="EMBL" id="SJPW01000002">
    <property type="protein sequence ID" value="TWU59444.1"/>
    <property type="molecule type" value="Genomic_DNA"/>
</dbReference>
<evidence type="ECO:0000256" key="4">
    <source>
        <dbReference type="ARBA" id="ARBA00023027"/>
    </source>
</evidence>
<evidence type="ECO:0000256" key="3">
    <source>
        <dbReference type="ARBA" id="ARBA00023002"/>
    </source>
</evidence>
<proteinExistence type="inferred from homology"/>
<dbReference type="EC" id="1.2.1.88" evidence="2"/>
<evidence type="ECO:0000256" key="5">
    <source>
        <dbReference type="ARBA" id="ARBA00048142"/>
    </source>
</evidence>
<evidence type="ECO:0000259" key="10">
    <source>
        <dbReference type="Pfam" id="PF00171"/>
    </source>
</evidence>
<comment type="catalytic activity">
    <reaction evidence="5">
        <text>L-glutamate 5-semialdehyde + NAD(+) + H2O = L-glutamate + NADH + 2 H(+)</text>
        <dbReference type="Rhea" id="RHEA:30235"/>
        <dbReference type="ChEBI" id="CHEBI:15377"/>
        <dbReference type="ChEBI" id="CHEBI:15378"/>
        <dbReference type="ChEBI" id="CHEBI:29985"/>
        <dbReference type="ChEBI" id="CHEBI:57540"/>
        <dbReference type="ChEBI" id="CHEBI:57945"/>
        <dbReference type="ChEBI" id="CHEBI:58066"/>
        <dbReference type="EC" id="1.2.1.88"/>
    </reaction>
</comment>
<dbReference type="AlphaFoldDB" id="A0A5C6FGZ6"/>
<dbReference type="PROSITE" id="PS00070">
    <property type="entry name" value="ALDEHYDE_DEHYDR_CYS"/>
    <property type="match status" value="1"/>
</dbReference>
<evidence type="ECO:0000256" key="6">
    <source>
        <dbReference type="PIRSR" id="PIRSR000197-1"/>
    </source>
</evidence>
<evidence type="ECO:0000256" key="7">
    <source>
        <dbReference type="PROSITE-ProRule" id="PRU10007"/>
    </source>
</evidence>
<dbReference type="OrthoDB" id="4503395at2"/>
<evidence type="ECO:0000256" key="9">
    <source>
        <dbReference type="SAM" id="MobiDB-lite"/>
    </source>
</evidence>
<dbReference type="FunFam" id="3.40.309.10:FF:000005">
    <property type="entry name" value="1-pyrroline-5-carboxylate dehydrogenase 1"/>
    <property type="match status" value="1"/>
</dbReference>
<dbReference type="Pfam" id="PF01619">
    <property type="entry name" value="Pro_dh"/>
    <property type="match status" value="1"/>
</dbReference>
<dbReference type="GO" id="GO:0003842">
    <property type="term" value="F:L-glutamate gamma-semialdehyde dehydrogenase activity"/>
    <property type="evidence" value="ECO:0007669"/>
    <property type="project" value="UniProtKB-EC"/>
</dbReference>
<feature type="active site" evidence="6">
    <location>
        <position position="797"/>
    </location>
</feature>
<dbReference type="InterPro" id="IPR016162">
    <property type="entry name" value="Ald_DH_N"/>
</dbReference>
<reference evidence="12 13" key="1">
    <citation type="submission" date="2019-02" db="EMBL/GenBank/DDBJ databases">
        <title>Deep-cultivation of Planctomycetes and their phenomic and genomic characterization uncovers novel biology.</title>
        <authorList>
            <person name="Wiegand S."/>
            <person name="Jogler M."/>
            <person name="Boedeker C."/>
            <person name="Pinto D."/>
            <person name="Vollmers J."/>
            <person name="Rivas-Marin E."/>
            <person name="Kohn T."/>
            <person name="Peeters S.H."/>
            <person name="Heuer A."/>
            <person name="Rast P."/>
            <person name="Oberbeckmann S."/>
            <person name="Bunk B."/>
            <person name="Jeske O."/>
            <person name="Meyerdierks A."/>
            <person name="Storesund J.E."/>
            <person name="Kallscheuer N."/>
            <person name="Luecker S."/>
            <person name="Lage O.M."/>
            <person name="Pohl T."/>
            <person name="Merkel B.J."/>
            <person name="Hornburger P."/>
            <person name="Mueller R.-W."/>
            <person name="Bruemmer F."/>
            <person name="Labrenz M."/>
            <person name="Spormann A.M."/>
            <person name="Op Den Camp H."/>
            <person name="Overmann J."/>
            <person name="Amann R."/>
            <person name="Jetten M.S.M."/>
            <person name="Mascher T."/>
            <person name="Medema M.H."/>
            <person name="Devos D.P."/>
            <person name="Kaster A.-K."/>
            <person name="Ovreas L."/>
            <person name="Rohde M."/>
            <person name="Galperin M.Y."/>
            <person name="Jogler C."/>
        </authorList>
    </citation>
    <scope>NUCLEOTIDE SEQUENCE [LARGE SCALE GENOMIC DNA]</scope>
    <source>
        <strain evidence="12 13">Poly51</strain>
    </source>
</reference>
<dbReference type="Proteomes" id="UP000318288">
    <property type="component" value="Unassembled WGS sequence"/>
</dbReference>
<dbReference type="CDD" id="cd07125">
    <property type="entry name" value="ALDH_PutA-P5CDH"/>
    <property type="match status" value="1"/>
</dbReference>
<dbReference type="SUPFAM" id="SSF53720">
    <property type="entry name" value="ALDH-like"/>
    <property type="match status" value="1"/>
</dbReference>
<dbReference type="SUPFAM" id="SSF51730">
    <property type="entry name" value="FAD-linked oxidoreductase"/>
    <property type="match status" value="1"/>
</dbReference>
<evidence type="ECO:0000259" key="11">
    <source>
        <dbReference type="Pfam" id="PF01619"/>
    </source>
</evidence>
<dbReference type="GO" id="GO:0009898">
    <property type="term" value="C:cytoplasmic side of plasma membrane"/>
    <property type="evidence" value="ECO:0007669"/>
    <property type="project" value="TreeGrafter"/>
</dbReference>
<evidence type="ECO:0000313" key="12">
    <source>
        <dbReference type="EMBL" id="TWU59444.1"/>
    </source>
</evidence>
<dbReference type="RefSeq" id="WP_146457057.1">
    <property type="nucleotide sequence ID" value="NZ_SJPW01000002.1"/>
</dbReference>
<dbReference type="InterPro" id="IPR029510">
    <property type="entry name" value="Ald_DH_CS_GLU"/>
</dbReference>
<sequence>MVPDPASTSANAEFRADATTSQRAIELAATLLDQAAALQTPQERRQQAELDRMIGHPADKATLVEMTDQAFRTHSPARVADQLTHLLDVQGVPRFFNPIEQAMLRGFQSFGEYLPGVAVPLVKEKMRRETANVILPAEPELLSEHLRNRQSHGVGMNVNLLGEAVLGEGEVRTRMHRYTEALRLPDVRCMSVKISTLDSQVSSIARRHTIDRVSDRLESLYRTAAREVDRATGQGKFIYLDMEEYRDLYLTADILCQTLDRPGLENVRAGIALQAYIPDSFHVMNRLIEWSARRVANGCTGLTIRLVKGANLEMERVEASIAGHAQAPYRTKLETDANYKRMLRSLIDAAQQGFVRVGLASHNLFDVALGLIWSDAIKDTEAIQIEMLEGMANHQRRAIEEHVGAMLLYAPACLREEFLNAIGYLIRRLDENTGPQNFLRHAYRLESNSPEFRSLADDFRDALDSASTVSSSPRRNIDRHAQPPCPAPADDWSAFVNEPDTDWAVPANSQWAQMILDNWIVRCDDQATNVELWIGNTKADRDPGQVRLSYDPSRPQRVVSRYQSATLDQVQAAVSLAHDGLDSWSATSITDRHEILRRVAQLIRQRRDDLIGAMVADGGKTILEADPEVSEAIDFCEFYPLTVADWLHCTTVRCEARGVVAVITPWNFPLAIPCGGIAAAIACGNTVILKPASETVLVAALLCQAFWDAGVPRDVLQMIPCEDADAESGLVANPQIDTVMLTGGTSTAKRMLVVRPDLHLLAETGGKNATIVTAMADRDLAVKHVIHSAFGHGGQKCSATSLLLLEKEVFNDPKFRAMLADAVDSIPVGSAWELSTKMGPLIGPPGETLARGMKTLEDDETWLVVPEHIVGQPNLYRPGVKWNVQSGGYTHMNELFGPVLGVMPFSRLEEAIEIVRSTGYGLTSGLESLDEREIELWKQSVHAGNLYINRSTTGAIVLRQPFGGVGLSAYGPGVKAGGPHYVLALMRISDEANVSDANDLPVHDEPYPSSALRDWLSGLSGERLDADLRPILSRMITDSCAAMESEFSRSHDTVRLLGQDNLRRYRCVPAMTIRVEVDDSLRDALVALIAAVSVGTPVTLSSDPDTPDSWSEWFDAIADAVPGLVEPIDESDEALADRIESGDVKRMRRLNANRCQRRSAVACATEFVTVISEPVLAEAKIECLRYLDEQSISHDYHRYGNLGRRSEESRRPIA</sequence>
<dbReference type="Pfam" id="PF00171">
    <property type="entry name" value="Aldedh"/>
    <property type="match status" value="1"/>
</dbReference>
<keyword evidence="13" id="KW-1185">Reference proteome</keyword>
<dbReference type="InterPro" id="IPR002872">
    <property type="entry name" value="Proline_DH_dom"/>
</dbReference>
<feature type="domain" description="Aldehyde dehydrogenase" evidence="10">
    <location>
        <begin position="550"/>
        <end position="987"/>
    </location>
</feature>
<dbReference type="Gene3D" id="3.40.309.10">
    <property type="entry name" value="Aldehyde Dehydrogenase, Chain A, domain 2"/>
    <property type="match status" value="1"/>
</dbReference>
<evidence type="ECO:0000256" key="1">
    <source>
        <dbReference type="ARBA" id="ARBA00004786"/>
    </source>
</evidence>
<gene>
    <name evidence="12" type="primary">putA</name>
    <name evidence="12" type="ORF">Poly51_22320</name>
</gene>
<dbReference type="InterPro" id="IPR016161">
    <property type="entry name" value="Ald_DH/histidinol_DH"/>
</dbReference>
<dbReference type="Gene3D" id="3.20.20.220">
    <property type="match status" value="1"/>
</dbReference>
<dbReference type="InterPro" id="IPR016160">
    <property type="entry name" value="Ald_DH_CS_CYS"/>
</dbReference>
<dbReference type="GO" id="GO:0003700">
    <property type="term" value="F:DNA-binding transcription factor activity"/>
    <property type="evidence" value="ECO:0007669"/>
    <property type="project" value="InterPro"/>
</dbReference>
<dbReference type="PANTHER" id="PTHR42862">
    <property type="entry name" value="DELTA-1-PYRROLINE-5-CARBOXYLATE DEHYDROGENASE 1, ISOFORM A-RELATED"/>
    <property type="match status" value="1"/>
</dbReference>
<keyword evidence="3 8" id="KW-0560">Oxidoreductase</keyword>
<dbReference type="InterPro" id="IPR050485">
    <property type="entry name" value="Proline_metab_enzyme"/>
</dbReference>
<name>A0A5C6FGZ6_9BACT</name>
<dbReference type="GO" id="GO:0004657">
    <property type="term" value="F:proline dehydrogenase activity"/>
    <property type="evidence" value="ECO:0007669"/>
    <property type="project" value="InterPro"/>
</dbReference>
<dbReference type="InterPro" id="IPR025703">
    <property type="entry name" value="Bifunct_PutA"/>
</dbReference>
<comment type="caution">
    <text evidence="12">The sequence shown here is derived from an EMBL/GenBank/DDBJ whole genome shotgun (WGS) entry which is preliminary data.</text>
</comment>
<protein>
    <recommendedName>
        <fullName evidence="2">L-glutamate gamma-semialdehyde dehydrogenase</fullName>
        <ecNumber evidence="2">1.2.1.88</ecNumber>
    </recommendedName>
</protein>
<dbReference type="PIRSF" id="PIRSF000197">
    <property type="entry name" value="Bifunct_PutA"/>
    <property type="match status" value="1"/>
</dbReference>
<evidence type="ECO:0000313" key="13">
    <source>
        <dbReference type="Proteomes" id="UP000318288"/>
    </source>
</evidence>
<dbReference type="PROSITE" id="PS00687">
    <property type="entry name" value="ALDEHYDE_DEHYDR_GLU"/>
    <property type="match status" value="1"/>
</dbReference>